<name>A0A840WYX0_9RHOB</name>
<dbReference type="SUPFAM" id="SSF48264">
    <property type="entry name" value="Cytochrome P450"/>
    <property type="match status" value="1"/>
</dbReference>
<protein>
    <recommendedName>
        <fullName evidence="5">Cytochrome P450</fullName>
    </recommendedName>
</protein>
<evidence type="ECO:0000313" key="4">
    <source>
        <dbReference type="Proteomes" id="UP000553766"/>
    </source>
</evidence>
<dbReference type="GO" id="GO:0005506">
    <property type="term" value="F:iron ion binding"/>
    <property type="evidence" value="ECO:0007669"/>
    <property type="project" value="InterPro"/>
</dbReference>
<comment type="similarity">
    <text evidence="1 2">Belongs to the cytochrome P450 family.</text>
</comment>
<dbReference type="PANTHER" id="PTHR46696">
    <property type="entry name" value="P450, PUTATIVE (EUROFUNG)-RELATED"/>
    <property type="match status" value="1"/>
</dbReference>
<dbReference type="InterPro" id="IPR002397">
    <property type="entry name" value="Cyt_P450_B"/>
</dbReference>
<dbReference type="Pfam" id="PF00067">
    <property type="entry name" value="p450"/>
    <property type="match status" value="1"/>
</dbReference>
<keyword evidence="2" id="KW-0349">Heme</keyword>
<accession>A0A840WYX0</accession>
<sequence length="379" mass="41147">MSTVPEFPIDPASFAADPYPTLKRMQAEAPIAYVPQLGATLLTRRADIFLCEKNTEVFSSHQPAGLMNVLMGHNLMRKDGAAHLAERKAIFPSLSPRTVRDHWAGLFRAEAERILDALPQEADLVTDYAMPVSAEALKHITGLTNMDFRDMDAWSQAMIDGIANYAGDPAVEARCHAATAGIDATIDARIALGFAPDDPSLLAVTLRAGMPMDSIRANIKLTISGGQNEPRDAIAGAAWALLAHPDQPRADWRRVFDEYVRWISPIGMSPRRIAMAHSYGGVTFAAEDRVFLMFGAANRDPDVFDNPDRFDLSRDPGQHIAFGAGPHFCAGAAASRSLVAEVALPLLFTRFPEMTLTGPAPFAGWAFRGPTRVPVRLSG</sequence>
<reference evidence="3 4" key="1">
    <citation type="submission" date="2020-08" db="EMBL/GenBank/DDBJ databases">
        <title>Genomic Encyclopedia of Type Strains, Phase IV (KMG-IV): sequencing the most valuable type-strain genomes for metagenomic binning, comparative biology and taxonomic classification.</title>
        <authorList>
            <person name="Goeker M."/>
        </authorList>
    </citation>
    <scope>NUCLEOTIDE SEQUENCE [LARGE SCALE GENOMIC DNA]</scope>
    <source>
        <strain evidence="3 4">DSM 103377</strain>
    </source>
</reference>
<dbReference type="InterPro" id="IPR001128">
    <property type="entry name" value="Cyt_P450"/>
</dbReference>
<dbReference type="PANTHER" id="PTHR46696:SF1">
    <property type="entry name" value="CYTOCHROME P450 YJIB-RELATED"/>
    <property type="match status" value="1"/>
</dbReference>
<keyword evidence="2" id="KW-0560">Oxidoreductase</keyword>
<keyword evidence="2" id="KW-0408">Iron</keyword>
<keyword evidence="4" id="KW-1185">Reference proteome</keyword>
<organism evidence="3 4">
    <name type="scientific">Rubricella aquisinus</name>
    <dbReference type="NCBI Taxonomy" id="2028108"/>
    <lineage>
        <taxon>Bacteria</taxon>
        <taxon>Pseudomonadati</taxon>
        <taxon>Pseudomonadota</taxon>
        <taxon>Alphaproteobacteria</taxon>
        <taxon>Rhodobacterales</taxon>
        <taxon>Paracoccaceae</taxon>
        <taxon>Rubricella</taxon>
    </lineage>
</organism>
<proteinExistence type="inferred from homology"/>
<dbReference type="PRINTS" id="PR00359">
    <property type="entry name" value="BP450"/>
</dbReference>
<evidence type="ECO:0008006" key="5">
    <source>
        <dbReference type="Google" id="ProtNLM"/>
    </source>
</evidence>
<evidence type="ECO:0000256" key="1">
    <source>
        <dbReference type="ARBA" id="ARBA00010617"/>
    </source>
</evidence>
<dbReference type="InterPro" id="IPR017972">
    <property type="entry name" value="Cyt_P450_CS"/>
</dbReference>
<gene>
    <name evidence="3" type="ORF">FHS89_002371</name>
</gene>
<dbReference type="GO" id="GO:0020037">
    <property type="term" value="F:heme binding"/>
    <property type="evidence" value="ECO:0007669"/>
    <property type="project" value="InterPro"/>
</dbReference>
<keyword evidence="2" id="KW-0479">Metal-binding</keyword>
<evidence type="ECO:0000313" key="3">
    <source>
        <dbReference type="EMBL" id="MBB5516340.1"/>
    </source>
</evidence>
<dbReference type="Proteomes" id="UP000553766">
    <property type="component" value="Unassembled WGS sequence"/>
</dbReference>
<dbReference type="InterPro" id="IPR036396">
    <property type="entry name" value="Cyt_P450_sf"/>
</dbReference>
<dbReference type="AlphaFoldDB" id="A0A840WYX0"/>
<dbReference type="GO" id="GO:0004497">
    <property type="term" value="F:monooxygenase activity"/>
    <property type="evidence" value="ECO:0007669"/>
    <property type="project" value="UniProtKB-KW"/>
</dbReference>
<dbReference type="Gene3D" id="1.10.630.10">
    <property type="entry name" value="Cytochrome P450"/>
    <property type="match status" value="1"/>
</dbReference>
<comment type="caution">
    <text evidence="3">The sequence shown here is derived from an EMBL/GenBank/DDBJ whole genome shotgun (WGS) entry which is preliminary data.</text>
</comment>
<dbReference type="PROSITE" id="PS00086">
    <property type="entry name" value="CYTOCHROME_P450"/>
    <property type="match status" value="1"/>
</dbReference>
<dbReference type="EMBL" id="JACIJS010000007">
    <property type="protein sequence ID" value="MBB5516340.1"/>
    <property type="molecule type" value="Genomic_DNA"/>
</dbReference>
<dbReference type="GO" id="GO:0016705">
    <property type="term" value="F:oxidoreductase activity, acting on paired donors, with incorporation or reduction of molecular oxygen"/>
    <property type="evidence" value="ECO:0007669"/>
    <property type="project" value="InterPro"/>
</dbReference>
<dbReference type="RefSeq" id="WP_184011868.1">
    <property type="nucleotide sequence ID" value="NZ_JACIJS010000007.1"/>
</dbReference>
<keyword evidence="2" id="KW-0503">Monooxygenase</keyword>
<evidence type="ECO:0000256" key="2">
    <source>
        <dbReference type="RuleBase" id="RU000461"/>
    </source>
</evidence>